<proteinExistence type="predicted"/>
<organism evidence="1 2">
    <name type="scientific">Mannheimia granulomatis</name>
    <dbReference type="NCBI Taxonomy" id="85402"/>
    <lineage>
        <taxon>Bacteria</taxon>
        <taxon>Pseudomonadati</taxon>
        <taxon>Pseudomonadota</taxon>
        <taxon>Gammaproteobacteria</taxon>
        <taxon>Pasteurellales</taxon>
        <taxon>Pasteurellaceae</taxon>
        <taxon>Mannheimia</taxon>
    </lineage>
</organism>
<gene>
    <name evidence="1" type="ORF">A4G16_02195</name>
</gene>
<name>A0A6G8JGJ8_9PAST</name>
<evidence type="ECO:0000313" key="2">
    <source>
        <dbReference type="Proteomes" id="UP000501366"/>
    </source>
</evidence>
<dbReference type="KEGG" id="mgra:A4G16_02195"/>
<evidence type="ECO:0000313" key="1">
    <source>
        <dbReference type="EMBL" id="QIM66267.1"/>
    </source>
</evidence>
<dbReference type="EMBL" id="CP015030">
    <property type="protein sequence ID" value="QIM66267.1"/>
    <property type="molecule type" value="Genomic_DNA"/>
</dbReference>
<protein>
    <submittedName>
        <fullName evidence="1">Uncharacterized protein</fullName>
    </submittedName>
</protein>
<dbReference type="AlphaFoldDB" id="A0A6G8JGJ8"/>
<accession>A0A6G8JGJ8</accession>
<sequence length="116" mass="13725">MYYINKAISYRVDFINSVSKNWHCISKVSLDYVNKECMFEISSYDNEEDFKNNNNSFVTFLTLNAIPNFSVDPILFIWRCLISSETSPFYKADLQKDYSIEQFKNKEEITNESIPE</sequence>
<dbReference type="Proteomes" id="UP000501366">
    <property type="component" value="Chromosome"/>
</dbReference>
<reference evidence="1 2" key="1">
    <citation type="submission" date="2016-03" db="EMBL/GenBank/DDBJ databases">
        <authorList>
            <person name="Bojesen A.M."/>
            <person name="Planet P."/>
            <person name="Hansen M.J."/>
        </authorList>
    </citation>
    <scope>NUCLEOTIDE SEQUENCE [LARGE SCALE GENOMIC DNA]</scope>
    <source>
        <strain evidence="1 2">B 234/94</strain>
    </source>
</reference>
<dbReference type="RefSeq" id="WP_165888518.1">
    <property type="nucleotide sequence ID" value="NZ_CP015030.1"/>
</dbReference>